<dbReference type="Proteomes" id="UP001501009">
    <property type="component" value="Unassembled WGS sequence"/>
</dbReference>
<dbReference type="Gene3D" id="3.40.50.1820">
    <property type="entry name" value="alpha/beta hydrolase"/>
    <property type="match status" value="1"/>
</dbReference>
<sequence>MTTTLGPRAWLRRFHTTPDAATRVVQVVCLPHAGGAAGYFVPFSAELSSVADVLAVQYPGRQDRWHEPAIDDLHELTEQVLTALEQALDERPLILFGHSMGALVAYEAARQLNPARLYVSGCPAPTRGVESEDDITDDASLLADLSKLGGTDAQLLSDPAVLELILPALRADYRAVRTYQWRPGPEPTCPLTVLTGDRDPRTPGDAILEWKRHGTGEHRFHEFEGDHFYLTDHTRLVAELVAADLTGMRNEAATDVKPGR</sequence>
<evidence type="ECO:0000259" key="3">
    <source>
        <dbReference type="SMART" id="SM00824"/>
    </source>
</evidence>
<organism evidence="4 5">
    <name type="scientific">Streptomyces coacervatus</name>
    <dbReference type="NCBI Taxonomy" id="647381"/>
    <lineage>
        <taxon>Bacteria</taxon>
        <taxon>Bacillati</taxon>
        <taxon>Actinomycetota</taxon>
        <taxon>Actinomycetes</taxon>
        <taxon>Kitasatosporales</taxon>
        <taxon>Streptomycetaceae</taxon>
        <taxon>Streptomyces</taxon>
    </lineage>
</organism>
<dbReference type="PANTHER" id="PTHR11487">
    <property type="entry name" value="THIOESTERASE"/>
    <property type="match status" value="1"/>
</dbReference>
<feature type="domain" description="Thioesterase TesA-like" evidence="3">
    <location>
        <begin position="28"/>
        <end position="245"/>
    </location>
</feature>
<dbReference type="GO" id="GO:0016787">
    <property type="term" value="F:hydrolase activity"/>
    <property type="evidence" value="ECO:0007669"/>
    <property type="project" value="UniProtKB-KW"/>
</dbReference>
<name>A0ABP7IW67_9ACTN</name>
<reference evidence="5" key="1">
    <citation type="journal article" date="2019" name="Int. J. Syst. Evol. Microbiol.">
        <title>The Global Catalogue of Microorganisms (GCM) 10K type strain sequencing project: providing services to taxonomists for standard genome sequencing and annotation.</title>
        <authorList>
            <consortium name="The Broad Institute Genomics Platform"/>
            <consortium name="The Broad Institute Genome Sequencing Center for Infectious Disease"/>
            <person name="Wu L."/>
            <person name="Ma J."/>
        </authorList>
    </citation>
    <scope>NUCLEOTIDE SEQUENCE [LARGE SCALE GENOMIC DNA]</scope>
    <source>
        <strain evidence="5">JCM 17138</strain>
    </source>
</reference>
<keyword evidence="2 4" id="KW-0378">Hydrolase</keyword>
<comment type="caution">
    <text evidence="4">The sequence shown here is derived from an EMBL/GenBank/DDBJ whole genome shotgun (WGS) entry which is preliminary data.</text>
</comment>
<dbReference type="Pfam" id="PF00975">
    <property type="entry name" value="Thioesterase"/>
    <property type="match status" value="1"/>
</dbReference>
<dbReference type="InterPro" id="IPR020802">
    <property type="entry name" value="TesA-like"/>
</dbReference>
<dbReference type="SMART" id="SM00824">
    <property type="entry name" value="PKS_TE"/>
    <property type="match status" value="1"/>
</dbReference>
<protein>
    <submittedName>
        <fullName evidence="4">Alpha/beta fold hydrolase</fullName>
    </submittedName>
</protein>
<dbReference type="PANTHER" id="PTHR11487:SF0">
    <property type="entry name" value="S-ACYL FATTY ACID SYNTHASE THIOESTERASE, MEDIUM CHAIN"/>
    <property type="match status" value="1"/>
</dbReference>
<dbReference type="InterPro" id="IPR029058">
    <property type="entry name" value="AB_hydrolase_fold"/>
</dbReference>
<dbReference type="EMBL" id="BAABDE010000028">
    <property type="protein sequence ID" value="GAA3828495.1"/>
    <property type="molecule type" value="Genomic_DNA"/>
</dbReference>
<evidence type="ECO:0000313" key="5">
    <source>
        <dbReference type="Proteomes" id="UP001501009"/>
    </source>
</evidence>
<dbReference type="InterPro" id="IPR001031">
    <property type="entry name" value="Thioesterase"/>
</dbReference>
<accession>A0ABP7IW67</accession>
<gene>
    <name evidence="4" type="ORF">GCM10022403_072200</name>
</gene>
<evidence type="ECO:0000256" key="2">
    <source>
        <dbReference type="ARBA" id="ARBA00022801"/>
    </source>
</evidence>
<evidence type="ECO:0000256" key="1">
    <source>
        <dbReference type="ARBA" id="ARBA00007169"/>
    </source>
</evidence>
<evidence type="ECO:0000313" key="4">
    <source>
        <dbReference type="EMBL" id="GAA3828495.1"/>
    </source>
</evidence>
<dbReference type="RefSeq" id="WP_275776319.1">
    <property type="nucleotide sequence ID" value="NZ_BAABDE010000028.1"/>
</dbReference>
<keyword evidence="5" id="KW-1185">Reference proteome</keyword>
<dbReference type="SUPFAM" id="SSF53474">
    <property type="entry name" value="alpha/beta-Hydrolases"/>
    <property type="match status" value="1"/>
</dbReference>
<comment type="similarity">
    <text evidence="1">Belongs to the thioesterase family.</text>
</comment>
<proteinExistence type="inferred from homology"/>
<dbReference type="InterPro" id="IPR012223">
    <property type="entry name" value="TEII"/>
</dbReference>